<feature type="transmembrane region" description="Helical" evidence="10">
    <location>
        <begin position="20"/>
        <end position="40"/>
    </location>
</feature>
<dbReference type="InterPro" id="IPR002528">
    <property type="entry name" value="MATE_fam"/>
</dbReference>
<feature type="transmembrane region" description="Helical" evidence="10">
    <location>
        <begin position="290"/>
        <end position="311"/>
    </location>
</feature>
<gene>
    <name evidence="11" type="ORF">SAMN04487884_12125</name>
</gene>
<evidence type="ECO:0000313" key="11">
    <source>
        <dbReference type="EMBL" id="SES16410.1"/>
    </source>
</evidence>
<evidence type="ECO:0000256" key="6">
    <source>
        <dbReference type="ARBA" id="ARBA00022692"/>
    </source>
</evidence>
<dbReference type="RefSeq" id="WP_074757411.1">
    <property type="nucleotide sequence ID" value="NZ_FOGJ01000021.1"/>
</dbReference>
<dbReference type="GO" id="GO:0042910">
    <property type="term" value="F:xenobiotic transmembrane transporter activity"/>
    <property type="evidence" value="ECO:0007669"/>
    <property type="project" value="InterPro"/>
</dbReference>
<keyword evidence="7 10" id="KW-1133">Transmembrane helix</keyword>
<evidence type="ECO:0000256" key="7">
    <source>
        <dbReference type="ARBA" id="ARBA00022989"/>
    </source>
</evidence>
<dbReference type="Proteomes" id="UP000182584">
    <property type="component" value="Unassembled WGS sequence"/>
</dbReference>
<evidence type="ECO:0000256" key="8">
    <source>
        <dbReference type="ARBA" id="ARBA00023136"/>
    </source>
</evidence>
<dbReference type="PANTHER" id="PTHR43823:SF3">
    <property type="entry name" value="MULTIDRUG EXPORT PROTEIN MEPA"/>
    <property type="match status" value="1"/>
</dbReference>
<evidence type="ECO:0000256" key="9">
    <source>
        <dbReference type="ARBA" id="ARBA00023251"/>
    </source>
</evidence>
<organism evidence="11 12">
    <name type="scientific">Butyrivibrio fibrisolvens</name>
    <dbReference type="NCBI Taxonomy" id="831"/>
    <lineage>
        <taxon>Bacteria</taxon>
        <taxon>Bacillati</taxon>
        <taxon>Bacillota</taxon>
        <taxon>Clostridia</taxon>
        <taxon>Lachnospirales</taxon>
        <taxon>Lachnospiraceae</taxon>
        <taxon>Butyrivibrio</taxon>
    </lineage>
</organism>
<evidence type="ECO:0000256" key="3">
    <source>
        <dbReference type="ARBA" id="ARBA00022106"/>
    </source>
</evidence>
<dbReference type="CDD" id="cd13143">
    <property type="entry name" value="MATE_MepA_like"/>
    <property type="match status" value="1"/>
</dbReference>
<feature type="transmembrane region" description="Helical" evidence="10">
    <location>
        <begin position="429"/>
        <end position="446"/>
    </location>
</feature>
<keyword evidence="5" id="KW-1003">Cell membrane</keyword>
<dbReference type="GO" id="GO:0005886">
    <property type="term" value="C:plasma membrane"/>
    <property type="evidence" value="ECO:0007669"/>
    <property type="project" value="UniProtKB-SubCell"/>
</dbReference>
<feature type="transmembrane region" description="Helical" evidence="10">
    <location>
        <begin position="175"/>
        <end position="197"/>
    </location>
</feature>
<evidence type="ECO:0000256" key="10">
    <source>
        <dbReference type="SAM" id="Phobius"/>
    </source>
</evidence>
<dbReference type="NCBIfam" id="TIGR00797">
    <property type="entry name" value="matE"/>
    <property type="match status" value="1"/>
</dbReference>
<dbReference type="EMBL" id="FOGJ01000021">
    <property type="protein sequence ID" value="SES16410.1"/>
    <property type="molecule type" value="Genomic_DNA"/>
</dbReference>
<dbReference type="GO" id="GO:0015297">
    <property type="term" value="F:antiporter activity"/>
    <property type="evidence" value="ECO:0007669"/>
    <property type="project" value="InterPro"/>
</dbReference>
<sequence>MTQQQIRDNKYKELTIKPTYPLIVRKAIPSMIGIMVSTIYSMTDTYFVGKLNDTDMLAAVGIVFTFISMVQAVGFWFGYGSGNYISRMLGKRDIDKAETMAAKGVVLAIMTGSVAMILGLLFLKPLALLLGGGVSVRTLEEVIRYLRITVITVPVMLVSNVIYNELRLAASAKESMLGLLTGMIINMVLDPVFILILGMGVSGAAFASLLGQLVGAAILWHSTTGNGNVPVKLSKGMPDRFHTLEILKGGAPNFCRQGISSISSIILNNTAAGFGVYAVAAITIAVRIAYIASALVIGFGQGFQPICAINYGAGLYARVKRSFIQTYITVTVFLFISVPILYIYAEPLVMRFSNDAEVIDYAVILLRAQLSVMPFMGYYILIGMLLQNISRFGRATLVTVSENGLFLIPVTFIMPRIIGIEGLTLCKPLSSILALIFSIIIGIRAWKQFLAA</sequence>
<feature type="transmembrane region" description="Helical" evidence="10">
    <location>
        <begin position="203"/>
        <end position="220"/>
    </location>
</feature>
<keyword evidence="4" id="KW-0813">Transport</keyword>
<name>A0A1H9V3L9_BUTFI</name>
<evidence type="ECO:0000256" key="5">
    <source>
        <dbReference type="ARBA" id="ARBA00022475"/>
    </source>
</evidence>
<keyword evidence="9" id="KW-0046">Antibiotic resistance</keyword>
<feature type="transmembrane region" description="Helical" evidence="10">
    <location>
        <begin position="56"/>
        <end position="79"/>
    </location>
</feature>
<feature type="transmembrane region" description="Helical" evidence="10">
    <location>
        <begin position="364"/>
        <end position="385"/>
    </location>
</feature>
<comment type="similarity">
    <text evidence="2">Belongs to the multi antimicrobial extrusion (MATE) (TC 2.A.66.1) family. MepA subfamily.</text>
</comment>
<keyword evidence="8 10" id="KW-0472">Membrane</keyword>
<feature type="transmembrane region" description="Helical" evidence="10">
    <location>
        <begin position="100"/>
        <end position="122"/>
    </location>
</feature>
<dbReference type="PANTHER" id="PTHR43823">
    <property type="entry name" value="SPORULATION PROTEIN YKVU"/>
    <property type="match status" value="1"/>
</dbReference>
<dbReference type="InterPro" id="IPR051327">
    <property type="entry name" value="MATE_MepA_subfamily"/>
</dbReference>
<comment type="subcellular location">
    <subcellularLocation>
        <location evidence="1">Cell membrane</location>
        <topology evidence="1">Multi-pass membrane protein</topology>
    </subcellularLocation>
</comment>
<evidence type="ECO:0000256" key="1">
    <source>
        <dbReference type="ARBA" id="ARBA00004651"/>
    </source>
</evidence>
<evidence type="ECO:0000256" key="2">
    <source>
        <dbReference type="ARBA" id="ARBA00008417"/>
    </source>
</evidence>
<dbReference type="OrthoDB" id="9811110at2"/>
<protein>
    <recommendedName>
        <fullName evidence="3">Multidrug export protein MepA</fullName>
    </recommendedName>
</protein>
<dbReference type="GO" id="GO:0046677">
    <property type="term" value="P:response to antibiotic"/>
    <property type="evidence" value="ECO:0007669"/>
    <property type="project" value="UniProtKB-KW"/>
</dbReference>
<dbReference type="AlphaFoldDB" id="A0A1H9V3L9"/>
<feature type="transmembrane region" description="Helical" evidence="10">
    <location>
        <begin position="397"/>
        <end position="417"/>
    </location>
</feature>
<dbReference type="Pfam" id="PF01554">
    <property type="entry name" value="MatE"/>
    <property type="match status" value="2"/>
</dbReference>
<dbReference type="InterPro" id="IPR045070">
    <property type="entry name" value="MATE_MepA-like"/>
</dbReference>
<feature type="transmembrane region" description="Helical" evidence="10">
    <location>
        <begin position="323"/>
        <end position="344"/>
    </location>
</feature>
<evidence type="ECO:0000256" key="4">
    <source>
        <dbReference type="ARBA" id="ARBA00022448"/>
    </source>
</evidence>
<feature type="transmembrane region" description="Helical" evidence="10">
    <location>
        <begin position="142"/>
        <end position="163"/>
    </location>
</feature>
<reference evidence="11 12" key="1">
    <citation type="submission" date="2016-10" db="EMBL/GenBank/DDBJ databases">
        <authorList>
            <person name="de Groot N.N."/>
        </authorList>
    </citation>
    <scope>NUCLEOTIDE SEQUENCE [LARGE SCALE GENOMIC DNA]</scope>
    <source>
        <strain evidence="11 12">AR40</strain>
    </source>
</reference>
<dbReference type="InterPro" id="IPR048279">
    <property type="entry name" value="MdtK-like"/>
</dbReference>
<feature type="transmembrane region" description="Helical" evidence="10">
    <location>
        <begin position="266"/>
        <end position="284"/>
    </location>
</feature>
<accession>A0A1H9V3L9</accession>
<proteinExistence type="inferred from homology"/>
<keyword evidence="6 10" id="KW-0812">Transmembrane</keyword>
<evidence type="ECO:0000313" key="12">
    <source>
        <dbReference type="Proteomes" id="UP000182584"/>
    </source>
</evidence>
<dbReference type="PIRSF" id="PIRSF006603">
    <property type="entry name" value="DinF"/>
    <property type="match status" value="1"/>
</dbReference>